<dbReference type="GO" id="GO:0005829">
    <property type="term" value="C:cytosol"/>
    <property type="evidence" value="ECO:0007669"/>
    <property type="project" value="TreeGrafter"/>
</dbReference>
<dbReference type="Gramene" id="KFK39264">
    <property type="protein sequence ID" value="KFK39264"/>
    <property type="gene ID" value="AALP_AA3G221700"/>
</dbReference>
<organism evidence="2 3">
    <name type="scientific">Arabis alpina</name>
    <name type="common">Alpine rock-cress</name>
    <dbReference type="NCBI Taxonomy" id="50452"/>
    <lineage>
        <taxon>Eukaryota</taxon>
        <taxon>Viridiplantae</taxon>
        <taxon>Streptophyta</taxon>
        <taxon>Embryophyta</taxon>
        <taxon>Tracheophyta</taxon>
        <taxon>Spermatophyta</taxon>
        <taxon>Magnoliopsida</taxon>
        <taxon>eudicotyledons</taxon>
        <taxon>Gunneridae</taxon>
        <taxon>Pentapetalae</taxon>
        <taxon>rosids</taxon>
        <taxon>malvids</taxon>
        <taxon>Brassicales</taxon>
        <taxon>Brassicaceae</taxon>
        <taxon>Arabideae</taxon>
        <taxon>Arabis</taxon>
    </lineage>
</organism>
<proteinExistence type="predicted"/>
<dbReference type="GO" id="GO:0016807">
    <property type="term" value="F:cysteine-type carboxypeptidase activity"/>
    <property type="evidence" value="ECO:0007669"/>
    <property type="project" value="TreeGrafter"/>
</dbReference>
<accession>A0A087HAW2</accession>
<dbReference type="GO" id="GO:1990380">
    <property type="term" value="F:K48-linked deubiquitinase activity"/>
    <property type="evidence" value="ECO:0007669"/>
    <property type="project" value="InterPro"/>
</dbReference>
<dbReference type="Proteomes" id="UP000029120">
    <property type="component" value="Chromosome 3"/>
</dbReference>
<evidence type="ECO:0000313" key="2">
    <source>
        <dbReference type="EMBL" id="KFK39264.1"/>
    </source>
</evidence>
<dbReference type="PANTHER" id="PTHR18063">
    <property type="entry name" value="NF-E2 INDUCIBLE PROTEIN"/>
    <property type="match status" value="1"/>
</dbReference>
<evidence type="ECO:0000313" key="3">
    <source>
        <dbReference type="Proteomes" id="UP000029120"/>
    </source>
</evidence>
<gene>
    <name evidence="2" type="ordered locus">AALP_Aa3g221700</name>
</gene>
<dbReference type="PANTHER" id="PTHR18063:SF20">
    <property type="entry name" value="MINDY DEUBIQUITINASE DOMAIN-CONTAINING PROTEIN"/>
    <property type="match status" value="1"/>
</dbReference>
<dbReference type="GO" id="GO:0071108">
    <property type="term" value="P:protein K48-linked deubiquitination"/>
    <property type="evidence" value="ECO:0007669"/>
    <property type="project" value="TreeGrafter"/>
</dbReference>
<dbReference type="InterPro" id="IPR033979">
    <property type="entry name" value="MINDY_domain"/>
</dbReference>
<dbReference type="eggNOG" id="KOG2427">
    <property type="taxonomic scope" value="Eukaryota"/>
</dbReference>
<sequence length="380" mass="42587">MEQHKEDDEYNQKQQQKIYDAINLLPSLAYGINVNLKFRRIDDFESTPELAIFALLRIPLFHGWIVNPKDLETATAIGCKSYNALMSALVALETQTVKSPRCQSSRECTATPGIPSPRRSFADSLPASAVHNGLIEEDIEEELALLLALHLSMTKTSRALDHDQLSSTESRDETVCNVETKSSTNMTAVHVTSSEAIYVEKSKLESSKIKSSSKITLKCEGDECGSLGSPLYEGESLLEESSLEGRDTNELTRGEGVLINKFLSNTRSQLTITGLSYLQEQIKEDELCVFFRNNHFLTMKKYNGELYQLVTDLGYLKQQDLVWEKLNMVNGDSVFMTGDFKIFKSDEGTSPKWDQKHAISNNADYMFNVNNSSQGGMDIE</sequence>
<dbReference type="GO" id="GO:0004843">
    <property type="term" value="F:cysteine-type deubiquitinase activity"/>
    <property type="evidence" value="ECO:0007669"/>
    <property type="project" value="InterPro"/>
</dbReference>
<dbReference type="InterPro" id="IPR007518">
    <property type="entry name" value="MINDY"/>
</dbReference>
<dbReference type="EMBL" id="CM002871">
    <property type="protein sequence ID" value="KFK39264.1"/>
    <property type="molecule type" value="Genomic_DNA"/>
</dbReference>
<dbReference type="AlphaFoldDB" id="A0A087HAW2"/>
<reference evidence="3" key="1">
    <citation type="journal article" date="2015" name="Nat. Plants">
        <title>Genome expansion of Arabis alpina linked with retrotransposition and reduced symmetric DNA methylation.</title>
        <authorList>
            <person name="Willing E.M."/>
            <person name="Rawat V."/>
            <person name="Mandakova T."/>
            <person name="Maumus F."/>
            <person name="James G.V."/>
            <person name="Nordstroem K.J."/>
            <person name="Becker C."/>
            <person name="Warthmann N."/>
            <person name="Chica C."/>
            <person name="Szarzynska B."/>
            <person name="Zytnicki M."/>
            <person name="Albani M.C."/>
            <person name="Kiefer C."/>
            <person name="Bergonzi S."/>
            <person name="Castaings L."/>
            <person name="Mateos J.L."/>
            <person name="Berns M.C."/>
            <person name="Bujdoso N."/>
            <person name="Piofczyk T."/>
            <person name="de Lorenzo L."/>
            <person name="Barrero-Sicilia C."/>
            <person name="Mateos I."/>
            <person name="Piednoel M."/>
            <person name="Hagmann J."/>
            <person name="Chen-Min-Tao R."/>
            <person name="Iglesias-Fernandez R."/>
            <person name="Schuster S.C."/>
            <person name="Alonso-Blanco C."/>
            <person name="Roudier F."/>
            <person name="Carbonero P."/>
            <person name="Paz-Ares J."/>
            <person name="Davis S.J."/>
            <person name="Pecinka A."/>
            <person name="Quesneville H."/>
            <person name="Colot V."/>
            <person name="Lysak M.A."/>
            <person name="Weigel D."/>
            <person name="Coupland G."/>
            <person name="Schneeberger K."/>
        </authorList>
    </citation>
    <scope>NUCLEOTIDE SEQUENCE [LARGE SCALE GENOMIC DNA]</scope>
    <source>
        <strain evidence="3">cv. Pajares</strain>
    </source>
</reference>
<feature type="domain" description="MINDY deubiquitinase" evidence="1">
    <location>
        <begin position="2"/>
        <end position="340"/>
    </location>
</feature>
<name>A0A087HAW2_ARAAL</name>
<dbReference type="GO" id="GO:0071944">
    <property type="term" value="C:cell periphery"/>
    <property type="evidence" value="ECO:0007669"/>
    <property type="project" value="TreeGrafter"/>
</dbReference>
<dbReference type="OMA" id="MATRTNQ"/>
<evidence type="ECO:0000259" key="1">
    <source>
        <dbReference type="Pfam" id="PF04424"/>
    </source>
</evidence>
<protein>
    <recommendedName>
        <fullName evidence="1">MINDY deubiquitinase domain-containing protein</fullName>
    </recommendedName>
</protein>
<dbReference type="Pfam" id="PF04424">
    <property type="entry name" value="MINDY_DUB"/>
    <property type="match status" value="1"/>
</dbReference>
<keyword evidence="3" id="KW-1185">Reference proteome</keyword>
<dbReference type="OrthoDB" id="10261212at2759"/>